<comment type="catalytic activity">
    <reaction evidence="34">
        <text>coproporphyrinogen III(in) + ATP + H2O = coproporphyrinogen III(out) + ADP + phosphate + H(+)</text>
        <dbReference type="Rhea" id="RHEA:66680"/>
        <dbReference type="ChEBI" id="CHEBI:15377"/>
        <dbReference type="ChEBI" id="CHEBI:15378"/>
        <dbReference type="ChEBI" id="CHEBI:30616"/>
        <dbReference type="ChEBI" id="CHEBI:43474"/>
        <dbReference type="ChEBI" id="CHEBI:57309"/>
        <dbReference type="ChEBI" id="CHEBI:456216"/>
    </reaction>
    <physiologicalReaction direction="left-to-right" evidence="34">
        <dbReference type="Rhea" id="RHEA:66681"/>
    </physiologicalReaction>
</comment>
<keyword evidence="18" id="KW-1000">Mitochondrion outer membrane</keyword>
<evidence type="ECO:0000256" key="9">
    <source>
        <dbReference type="ARBA" id="ARBA00004653"/>
    </source>
</evidence>
<evidence type="ECO:0000256" key="31">
    <source>
        <dbReference type="ARBA" id="ARBA00024439"/>
    </source>
</evidence>
<feature type="transmembrane region" description="Helical" evidence="42">
    <location>
        <begin position="367"/>
        <end position="387"/>
    </location>
</feature>
<feature type="compositionally biased region" description="Polar residues" evidence="41">
    <location>
        <begin position="1091"/>
        <end position="1104"/>
    </location>
</feature>
<dbReference type="InterPro" id="IPR032410">
    <property type="entry name" value="ABCB6_N"/>
</dbReference>
<evidence type="ECO:0000256" key="4">
    <source>
        <dbReference type="ARBA" id="ARBA00004374"/>
    </source>
</evidence>
<evidence type="ECO:0000256" key="25">
    <source>
        <dbReference type="ARBA" id="ARBA00023136"/>
    </source>
</evidence>
<dbReference type="EMBL" id="BAABUJ010000015">
    <property type="protein sequence ID" value="GAA5800188.1"/>
    <property type="molecule type" value="Genomic_DNA"/>
</dbReference>
<evidence type="ECO:0000256" key="33">
    <source>
        <dbReference type="ARBA" id="ARBA00047649"/>
    </source>
</evidence>
<comment type="catalytic activity">
    <reaction evidence="33">
        <text>heme b(in) + ATP + H2O = heme b(out) + ADP + phosphate + H(+)</text>
        <dbReference type="Rhea" id="RHEA:19261"/>
        <dbReference type="ChEBI" id="CHEBI:15377"/>
        <dbReference type="ChEBI" id="CHEBI:15378"/>
        <dbReference type="ChEBI" id="CHEBI:30616"/>
        <dbReference type="ChEBI" id="CHEBI:43474"/>
        <dbReference type="ChEBI" id="CHEBI:60344"/>
        <dbReference type="ChEBI" id="CHEBI:456216"/>
        <dbReference type="EC" id="7.6.2.5"/>
    </reaction>
    <physiologicalReaction direction="left-to-right" evidence="33">
        <dbReference type="Rhea" id="RHEA:19262"/>
    </physiologicalReaction>
</comment>
<keyword evidence="13" id="KW-1003">Cell membrane</keyword>
<feature type="domain" description="ABC transmembrane type-1" evidence="44">
    <location>
        <begin position="253"/>
        <end position="536"/>
    </location>
</feature>
<feature type="compositionally biased region" description="Basic and acidic residues" evidence="41">
    <location>
        <begin position="889"/>
        <end position="901"/>
    </location>
</feature>
<keyword evidence="14" id="KW-0964">Secreted</keyword>
<dbReference type="Pfam" id="PF16185">
    <property type="entry name" value="MTABC_N"/>
    <property type="match status" value="1"/>
</dbReference>
<comment type="subunit">
    <text evidence="11">Homodimer.</text>
</comment>
<comment type="catalytic activity">
    <reaction evidence="38">
        <text>uroporphyrin III(in) + ATP + H2O = uroporphyrin III(out) + ADP + phosphate + H(+)</text>
        <dbReference type="Rhea" id="RHEA:66776"/>
        <dbReference type="ChEBI" id="CHEBI:15377"/>
        <dbReference type="ChEBI" id="CHEBI:15378"/>
        <dbReference type="ChEBI" id="CHEBI:30616"/>
        <dbReference type="ChEBI" id="CHEBI:43474"/>
        <dbReference type="ChEBI" id="CHEBI:167479"/>
        <dbReference type="ChEBI" id="CHEBI:456216"/>
    </reaction>
    <physiologicalReaction direction="left-to-right" evidence="38">
        <dbReference type="Rhea" id="RHEA:66777"/>
    </physiologicalReaction>
</comment>
<dbReference type="Pfam" id="PF00005">
    <property type="entry name" value="ABC_tran"/>
    <property type="match status" value="1"/>
</dbReference>
<feature type="transmembrane region" description="Helical" evidence="42">
    <location>
        <begin position="287"/>
        <end position="306"/>
    </location>
</feature>
<feature type="compositionally biased region" description="Basic and acidic residues" evidence="41">
    <location>
        <begin position="970"/>
        <end position="1010"/>
    </location>
</feature>
<evidence type="ECO:0000256" key="41">
    <source>
        <dbReference type="SAM" id="MobiDB-lite"/>
    </source>
</evidence>
<keyword evidence="15 42" id="KW-0812">Transmembrane</keyword>
<comment type="catalytic activity">
    <reaction evidence="35">
        <text>uroporphyrin I(in) + ATP + H2O = uroporphyrin I(out) + ADP + phosphate + H(+)</text>
        <dbReference type="Rhea" id="RHEA:66772"/>
        <dbReference type="ChEBI" id="CHEBI:15377"/>
        <dbReference type="ChEBI" id="CHEBI:15378"/>
        <dbReference type="ChEBI" id="CHEBI:30616"/>
        <dbReference type="ChEBI" id="CHEBI:43474"/>
        <dbReference type="ChEBI" id="CHEBI:167480"/>
        <dbReference type="ChEBI" id="CHEBI:456216"/>
    </reaction>
    <physiologicalReaction direction="left-to-right" evidence="35">
        <dbReference type="Rhea" id="RHEA:66773"/>
    </physiologicalReaction>
</comment>
<feature type="compositionally biased region" description="Low complexity" evidence="41">
    <location>
        <begin position="1148"/>
        <end position="1166"/>
    </location>
</feature>
<evidence type="ECO:0000313" key="45">
    <source>
        <dbReference type="EMBL" id="GAA5800188.1"/>
    </source>
</evidence>
<evidence type="ECO:0000256" key="13">
    <source>
        <dbReference type="ARBA" id="ARBA00022475"/>
    </source>
</evidence>
<protein>
    <recommendedName>
        <fullName evidence="31">ATP-binding cassette sub-family B member 6</fullName>
        <ecNumber evidence="30">7.6.2.5</ecNumber>
    </recommendedName>
    <alternativeName>
        <fullName evidence="32">ABC-type heme transporter ABCB6</fullName>
    </alternativeName>
</protein>
<comment type="catalytic activity">
    <reaction evidence="40">
        <text>coproporphyrin I(in) + ATP + H2O = coproporphyrin I(out) + ADP + phosphate + H(+)</text>
        <dbReference type="Rhea" id="RHEA:66768"/>
        <dbReference type="ChEBI" id="CHEBI:15377"/>
        <dbReference type="ChEBI" id="CHEBI:15378"/>
        <dbReference type="ChEBI" id="CHEBI:30616"/>
        <dbReference type="ChEBI" id="CHEBI:43474"/>
        <dbReference type="ChEBI" id="CHEBI:167478"/>
        <dbReference type="ChEBI" id="CHEBI:456216"/>
    </reaction>
    <physiologicalReaction direction="left-to-right" evidence="40">
        <dbReference type="Rhea" id="RHEA:66769"/>
    </physiologicalReaction>
</comment>
<feature type="compositionally biased region" description="Polar residues" evidence="41">
    <location>
        <begin position="1112"/>
        <end position="1131"/>
    </location>
</feature>
<keyword evidence="46" id="KW-1185">Reference proteome</keyword>
<keyword evidence="23" id="KW-0333">Golgi apparatus</keyword>
<keyword evidence="25 42" id="KW-0472">Membrane</keyword>
<dbReference type="InterPro" id="IPR003439">
    <property type="entry name" value="ABC_transporter-like_ATP-bd"/>
</dbReference>
<evidence type="ECO:0000256" key="34">
    <source>
        <dbReference type="ARBA" id="ARBA00047753"/>
    </source>
</evidence>
<dbReference type="CDD" id="cd18581">
    <property type="entry name" value="ABC_6TM_ABCB6"/>
    <property type="match status" value="1"/>
</dbReference>
<evidence type="ECO:0000256" key="8">
    <source>
        <dbReference type="ARBA" id="ARBA00004651"/>
    </source>
</evidence>
<evidence type="ECO:0000256" key="27">
    <source>
        <dbReference type="ARBA" id="ARBA00023228"/>
    </source>
</evidence>
<keyword evidence="19" id="KW-0256">Endoplasmic reticulum</keyword>
<evidence type="ECO:0000256" key="22">
    <source>
        <dbReference type="ARBA" id="ARBA00022989"/>
    </source>
</evidence>
<dbReference type="InterPro" id="IPR036640">
    <property type="entry name" value="ABC1_TM_sf"/>
</dbReference>
<evidence type="ECO:0000256" key="19">
    <source>
        <dbReference type="ARBA" id="ARBA00022824"/>
    </source>
</evidence>
<feature type="transmembrane region" description="Helical" evidence="42">
    <location>
        <begin position="248"/>
        <end position="267"/>
    </location>
</feature>
<feature type="compositionally biased region" description="Basic residues" evidence="41">
    <location>
        <begin position="1167"/>
        <end position="1181"/>
    </location>
</feature>
<dbReference type="Gene3D" id="1.20.1560.10">
    <property type="entry name" value="ABC transporter type 1, transmembrane domain"/>
    <property type="match status" value="1"/>
</dbReference>
<reference evidence="45 46" key="1">
    <citation type="submission" date="2024-04" db="EMBL/GenBank/DDBJ databases">
        <title>genome sequences of Mucor flavus KT1a and Helicostylum pulchrum KT1b strains isolation_sourced from the surface of a dry-aged beef.</title>
        <authorList>
            <person name="Toyotome T."/>
            <person name="Hosono M."/>
            <person name="Torimaru M."/>
            <person name="Fukuda K."/>
            <person name="Mikami N."/>
        </authorList>
    </citation>
    <scope>NUCLEOTIDE SEQUENCE [LARGE SCALE GENOMIC DNA]</scope>
    <source>
        <strain evidence="45 46">KT1b</strain>
    </source>
</reference>
<proteinExistence type="inferred from homology"/>
<dbReference type="EC" id="7.6.2.5" evidence="30"/>
<evidence type="ECO:0000256" key="29">
    <source>
        <dbReference type="ARBA" id="ARBA00024363"/>
    </source>
</evidence>
<evidence type="ECO:0000256" key="18">
    <source>
        <dbReference type="ARBA" id="ARBA00022787"/>
    </source>
</evidence>
<name>A0ABP9XZL3_9FUNG</name>
<dbReference type="InterPro" id="IPR011527">
    <property type="entry name" value="ABC1_TM_dom"/>
</dbReference>
<evidence type="ECO:0000256" key="10">
    <source>
        <dbReference type="ARBA" id="ARBA00004656"/>
    </source>
</evidence>
<feature type="transmembrane region" description="Helical" evidence="42">
    <location>
        <begin position="96"/>
        <end position="115"/>
    </location>
</feature>
<evidence type="ECO:0000256" key="26">
    <source>
        <dbReference type="ARBA" id="ARBA00023157"/>
    </source>
</evidence>
<dbReference type="PROSITE" id="PS50929">
    <property type="entry name" value="ABC_TM1F"/>
    <property type="match status" value="1"/>
</dbReference>
<feature type="transmembrane region" description="Helical" evidence="42">
    <location>
        <begin position="127"/>
        <end position="147"/>
    </location>
</feature>
<dbReference type="PANTHER" id="PTHR24221">
    <property type="entry name" value="ATP-BINDING CASSETTE SUB-FAMILY B"/>
    <property type="match status" value="1"/>
</dbReference>
<dbReference type="InterPro" id="IPR003593">
    <property type="entry name" value="AAA+_ATPase"/>
</dbReference>
<dbReference type="Pfam" id="PF00664">
    <property type="entry name" value="ABC_membrane"/>
    <property type="match status" value="1"/>
</dbReference>
<evidence type="ECO:0000259" key="44">
    <source>
        <dbReference type="PROSITE" id="PS50929"/>
    </source>
</evidence>
<evidence type="ECO:0000256" key="3">
    <source>
        <dbReference type="ARBA" id="ARBA00004337"/>
    </source>
</evidence>
<evidence type="ECO:0000256" key="16">
    <source>
        <dbReference type="ARBA" id="ARBA00022741"/>
    </source>
</evidence>
<comment type="catalytic activity">
    <reaction evidence="36">
        <text>protoporphyrin IX(in) + ATP + H2O = protoporphyrin IX(out) + ADP + phosphate + H(+)</text>
        <dbReference type="Rhea" id="RHEA:61336"/>
        <dbReference type="ChEBI" id="CHEBI:15377"/>
        <dbReference type="ChEBI" id="CHEBI:15378"/>
        <dbReference type="ChEBI" id="CHEBI:30616"/>
        <dbReference type="ChEBI" id="CHEBI:43474"/>
        <dbReference type="ChEBI" id="CHEBI:57306"/>
        <dbReference type="ChEBI" id="CHEBI:456216"/>
    </reaction>
    <physiologicalReaction direction="left-to-right" evidence="36">
        <dbReference type="Rhea" id="RHEA:61337"/>
    </physiologicalReaction>
</comment>
<evidence type="ECO:0000256" key="38">
    <source>
        <dbReference type="ARBA" id="ARBA00048510"/>
    </source>
</evidence>
<evidence type="ECO:0000256" key="24">
    <source>
        <dbReference type="ARBA" id="ARBA00023128"/>
    </source>
</evidence>
<dbReference type="Gene3D" id="3.40.50.300">
    <property type="entry name" value="P-loop containing nucleotide triphosphate hydrolases"/>
    <property type="match status" value="1"/>
</dbReference>
<evidence type="ECO:0000256" key="36">
    <source>
        <dbReference type="ARBA" id="ARBA00048309"/>
    </source>
</evidence>
<dbReference type="PROSITE" id="PS50893">
    <property type="entry name" value="ABC_TRANSPORTER_2"/>
    <property type="match status" value="1"/>
</dbReference>
<evidence type="ECO:0000256" key="2">
    <source>
        <dbReference type="ARBA" id="ARBA00004333"/>
    </source>
</evidence>
<feature type="region of interest" description="Disordered" evidence="41">
    <location>
        <begin position="925"/>
        <end position="1181"/>
    </location>
</feature>
<evidence type="ECO:0000256" key="32">
    <source>
        <dbReference type="ARBA" id="ARBA00031413"/>
    </source>
</evidence>
<evidence type="ECO:0000256" key="11">
    <source>
        <dbReference type="ARBA" id="ARBA00011738"/>
    </source>
</evidence>
<evidence type="ECO:0000256" key="1">
    <source>
        <dbReference type="ARBA" id="ARBA00004146"/>
    </source>
</evidence>
<feature type="compositionally biased region" description="Basic and acidic residues" evidence="41">
    <location>
        <begin position="926"/>
        <end position="946"/>
    </location>
</feature>
<feature type="compositionally biased region" description="Basic and acidic residues" evidence="41">
    <location>
        <begin position="1135"/>
        <end position="1146"/>
    </location>
</feature>
<accession>A0ABP9XZL3</accession>
<comment type="caution">
    <text evidence="45">The sequence shown here is derived from an EMBL/GenBank/DDBJ whole genome shotgun (WGS) entry which is preliminary data.</text>
</comment>
<evidence type="ECO:0000256" key="6">
    <source>
        <dbReference type="ARBA" id="ARBA00004477"/>
    </source>
</evidence>
<keyword evidence="26" id="KW-1015">Disulfide bond</keyword>
<feature type="region of interest" description="Disordered" evidence="41">
    <location>
        <begin position="854"/>
        <end position="908"/>
    </location>
</feature>
<dbReference type="SUPFAM" id="SSF90123">
    <property type="entry name" value="ABC transporter transmembrane region"/>
    <property type="match status" value="1"/>
</dbReference>
<evidence type="ECO:0000256" key="39">
    <source>
        <dbReference type="ARBA" id="ARBA00048636"/>
    </source>
</evidence>
<dbReference type="InterPro" id="IPR017871">
    <property type="entry name" value="ABC_transporter-like_CS"/>
</dbReference>
<dbReference type="CDD" id="cd03253">
    <property type="entry name" value="ABCC_ATM1_transporter"/>
    <property type="match status" value="1"/>
</dbReference>
<evidence type="ECO:0000256" key="14">
    <source>
        <dbReference type="ARBA" id="ARBA00022525"/>
    </source>
</evidence>
<dbReference type="InterPro" id="IPR027417">
    <property type="entry name" value="P-loop_NTPase"/>
</dbReference>
<evidence type="ECO:0000256" key="15">
    <source>
        <dbReference type="ARBA" id="ARBA00022692"/>
    </source>
</evidence>
<evidence type="ECO:0000256" key="12">
    <source>
        <dbReference type="ARBA" id="ARBA00022448"/>
    </source>
</evidence>
<dbReference type="PROSITE" id="PS00211">
    <property type="entry name" value="ABC_TRANSPORTER_1"/>
    <property type="match status" value="1"/>
</dbReference>
<comment type="similarity">
    <text evidence="29">Belongs to the ABC transporter superfamily. ABCB family. Heavy Metal importer (TC 3.A.1.210) subfamily.</text>
</comment>
<keyword evidence="21" id="KW-1278">Translocase</keyword>
<keyword evidence="17" id="KW-0967">Endosome</keyword>
<feature type="transmembrane region" description="Helical" evidence="42">
    <location>
        <begin position="60"/>
        <end position="84"/>
    </location>
</feature>
<feature type="domain" description="ABC transporter" evidence="43">
    <location>
        <begin position="570"/>
        <end position="804"/>
    </location>
</feature>
<dbReference type="InterPro" id="IPR039421">
    <property type="entry name" value="Type_1_exporter"/>
</dbReference>
<evidence type="ECO:0000256" key="7">
    <source>
        <dbReference type="ARBA" id="ARBA00004550"/>
    </source>
</evidence>
<evidence type="ECO:0000256" key="42">
    <source>
        <dbReference type="SAM" id="Phobius"/>
    </source>
</evidence>
<evidence type="ECO:0000256" key="17">
    <source>
        <dbReference type="ARBA" id="ARBA00022753"/>
    </source>
</evidence>
<evidence type="ECO:0000259" key="43">
    <source>
        <dbReference type="PROSITE" id="PS50893"/>
    </source>
</evidence>
<comment type="catalytic activity">
    <reaction evidence="39">
        <text>coproporphyrin III(in) + ATP + H2O = coproporphyrin III(out) + ADP + phosphate + H(+)</text>
        <dbReference type="Rhea" id="RHEA:66664"/>
        <dbReference type="ChEBI" id="CHEBI:15377"/>
        <dbReference type="ChEBI" id="CHEBI:15378"/>
        <dbReference type="ChEBI" id="CHEBI:30616"/>
        <dbReference type="ChEBI" id="CHEBI:43474"/>
        <dbReference type="ChEBI" id="CHEBI:131725"/>
        <dbReference type="ChEBI" id="CHEBI:456216"/>
    </reaction>
    <physiologicalReaction direction="left-to-right" evidence="39">
        <dbReference type="Rhea" id="RHEA:66665"/>
    </physiologicalReaction>
</comment>
<keyword evidence="16" id="KW-0547">Nucleotide-binding</keyword>
<evidence type="ECO:0000256" key="28">
    <source>
        <dbReference type="ARBA" id="ARBA00024320"/>
    </source>
</evidence>
<keyword evidence="27" id="KW-0458">Lysosome</keyword>
<sequence>MELNTPNPFPPYYSSDEFSWSTPFVIGPTVLLGTIVLFGLPRYLYNSTQETSRVSVLSTFSKLIIVLLVFVTGTFIADALVIIARAIIDEHWTSSVLAYYIGISWLSWTFSLGALADETQKYSQWYWIQYLFWVIAALNDSVIGWFWMMGILKPEPGTTFTIYDNLLLAIFITRYIIEISIVILSIVHLLITPSNDQHDQQERSPLLGTQQVQYGTSTEKVEPSAFEGFFVKMKKLLPYIWPHHNLKLQVYVVLCFVIMSVGFLVNILAPRQIGFIVDNLRKGEFTWLPIVLYVGLKFLQGGSGLLQSLQNWLWIPIGQYTTREISIKTFSHLHSLSLGFHINRKTGEVLRIMDRGTNSVVSLLNQILFQIFPVWVNIALISMYATYIYAPSFGFIVFMTMVLYMYITITVTEWRTKFRRSMIELDNSARTKAVDSLLNFETVKYYNAENFEINRYKEAILEYQEADWKSSVSLNILNLAQNAIITGGLLSGCLLFAYEVSKGELTAGDFVSFNMYMMQLYTPLHWFGTYYRMIQSNFIDMEKMFALLDEVETVKDAPDAKELVVSEGHVVFDNVTFSYDGRQTALNNISFTIPKGATVALVGPSGGGKSTILRLLFRFYDPSSGRISIDGQDIRQVTQLSLRKNIGVVPQDTVLFNDSVYYNIQYGDINADSSEIYRAAKAAMIHDKIESFPDGYETKVGERGLRLSGGEKQRVAIARTILKNPPIILLDEATSALDTTTERYIQQALSDMTKDRTTLVVAHRLSTIVNADLILVIKDGTVVESGSHEELIRKGSLNDDGVYYEMWQKQLRDDSEDRSETVLDECASSSTMEEVMHAKKPAPIDTGILNAAKQTSAAKLDSPVETRQQDNVTSPVKSRQVMDSPVETTQKEDNVETRQVDDVTPPPVKTRQIISKVLPVQTAQEDIVKTEQEDIVKPEQEDIVKTEEEDAVSSPVETHQEDAASSIVETRQEDKVESPEETRQEDKVESSVQEDKVESPEETRQEDKVESSVQEDNMESPAEPSREYTVETSQADIVEPRQEDTAEPSQEDTAFSPLEPIQEDPAPSSPVQSSHKDTAAPLRVETGYEESASSPVQTYGNIVSSPIGDIVSSPTQEDFTSSPTQSSSREMSTIPEDRESKPEQSKADNTTKNTSSDHSSSTPPTKKNNKKKKSKRRKSKF</sequence>
<feature type="transmembrane region" description="Helical" evidence="42">
    <location>
        <begin position="167"/>
        <end position="191"/>
    </location>
</feature>
<keyword evidence="20" id="KW-0067">ATP-binding</keyword>
<dbReference type="SUPFAM" id="SSF52540">
    <property type="entry name" value="P-loop containing nucleoside triphosphate hydrolases"/>
    <property type="match status" value="1"/>
</dbReference>
<evidence type="ECO:0000256" key="35">
    <source>
        <dbReference type="ARBA" id="ARBA00047789"/>
    </source>
</evidence>
<evidence type="ECO:0000256" key="30">
    <source>
        <dbReference type="ARBA" id="ARBA00024385"/>
    </source>
</evidence>
<evidence type="ECO:0000256" key="20">
    <source>
        <dbReference type="ARBA" id="ARBA00022840"/>
    </source>
</evidence>
<evidence type="ECO:0000256" key="5">
    <source>
        <dbReference type="ARBA" id="ARBA00004414"/>
    </source>
</evidence>
<keyword evidence="24" id="KW-0496">Mitochondrion</keyword>
<feature type="transmembrane region" description="Helical" evidence="42">
    <location>
        <begin position="479"/>
        <end position="498"/>
    </location>
</feature>
<evidence type="ECO:0000256" key="40">
    <source>
        <dbReference type="ARBA" id="ARBA00049398"/>
    </source>
</evidence>
<feature type="transmembrane region" description="Helical" evidence="42">
    <location>
        <begin position="393"/>
        <end position="412"/>
    </location>
</feature>
<keyword evidence="22 42" id="KW-1133">Transmembrane helix</keyword>
<feature type="transmembrane region" description="Helical" evidence="42">
    <location>
        <begin position="20"/>
        <end position="40"/>
    </location>
</feature>
<evidence type="ECO:0000256" key="37">
    <source>
        <dbReference type="ARBA" id="ARBA00048455"/>
    </source>
</evidence>
<gene>
    <name evidence="45" type="ORF">HPULCUR_005613</name>
</gene>
<dbReference type="SMART" id="SM00382">
    <property type="entry name" value="AAA"/>
    <property type="match status" value="1"/>
</dbReference>
<keyword evidence="12" id="KW-0813">Transport</keyword>
<evidence type="ECO:0000256" key="21">
    <source>
        <dbReference type="ARBA" id="ARBA00022967"/>
    </source>
</evidence>
<evidence type="ECO:0000256" key="23">
    <source>
        <dbReference type="ARBA" id="ARBA00023034"/>
    </source>
</evidence>
<dbReference type="PANTHER" id="PTHR24221:SF654">
    <property type="entry name" value="ATP-BINDING CASSETTE SUB-FAMILY B MEMBER 6"/>
    <property type="match status" value="1"/>
</dbReference>
<evidence type="ECO:0000313" key="46">
    <source>
        <dbReference type="Proteomes" id="UP001476247"/>
    </source>
</evidence>
<organism evidence="45 46">
    <name type="scientific">Helicostylum pulchrum</name>
    <dbReference type="NCBI Taxonomy" id="562976"/>
    <lineage>
        <taxon>Eukaryota</taxon>
        <taxon>Fungi</taxon>
        <taxon>Fungi incertae sedis</taxon>
        <taxon>Mucoromycota</taxon>
        <taxon>Mucoromycotina</taxon>
        <taxon>Mucoromycetes</taxon>
        <taxon>Mucorales</taxon>
        <taxon>Mucorineae</taxon>
        <taxon>Mucoraceae</taxon>
        <taxon>Helicostylum</taxon>
    </lineage>
</organism>
<comment type="catalytic activity">
    <reaction evidence="37">
        <text>pheophorbide a(in) + ATP + H2O = pheophorbide a(out) + ADP + phosphate + H(+)</text>
        <dbReference type="Rhea" id="RHEA:61360"/>
        <dbReference type="ChEBI" id="CHEBI:15377"/>
        <dbReference type="ChEBI" id="CHEBI:15378"/>
        <dbReference type="ChEBI" id="CHEBI:30616"/>
        <dbReference type="ChEBI" id="CHEBI:43474"/>
        <dbReference type="ChEBI" id="CHEBI:58687"/>
        <dbReference type="ChEBI" id="CHEBI:456216"/>
    </reaction>
    <physiologicalReaction direction="left-to-right" evidence="37">
        <dbReference type="Rhea" id="RHEA:61361"/>
    </physiologicalReaction>
</comment>
<comment type="subcellular location">
    <subcellularLocation>
        <location evidence="8">Cell membrane</location>
        <topology evidence="8">Multi-pass membrane protein</topology>
    </subcellularLocation>
    <subcellularLocation>
        <location evidence="1">Early endosome membrane</location>
    </subcellularLocation>
    <subcellularLocation>
        <location evidence="6">Endoplasmic reticulum membrane</location>
        <topology evidence="6">Multi-pass membrane protein</topology>
    </subcellularLocation>
    <subcellularLocation>
        <location evidence="3">Endosome membrane</location>
        <topology evidence="3">Multi-pass membrane protein</topology>
    </subcellularLocation>
    <subcellularLocation>
        <location evidence="2">Endosome</location>
        <location evidence="2">Multivesicular body membrane</location>
    </subcellularLocation>
    <subcellularLocation>
        <location evidence="9">Golgi apparatus membrane</location>
        <topology evidence="9">Multi-pass membrane protein</topology>
    </subcellularLocation>
    <subcellularLocation>
        <location evidence="5">Late endosome membrane</location>
    </subcellularLocation>
    <subcellularLocation>
        <location evidence="10">Lysosome membrane</location>
    </subcellularLocation>
    <subcellularLocation>
        <location evidence="28">Melanosome membrane</location>
    </subcellularLocation>
    <subcellularLocation>
        <location evidence="4">Mitochondrion outer membrane</location>
        <topology evidence="4">Multi-pass membrane protein</topology>
    </subcellularLocation>
    <subcellularLocation>
        <location evidence="7">Secreted</location>
        <location evidence="7">Extracellular exosome</location>
    </subcellularLocation>
</comment>
<dbReference type="Proteomes" id="UP001476247">
    <property type="component" value="Unassembled WGS sequence"/>
</dbReference>